<reference evidence="1 2" key="1">
    <citation type="submission" date="2012-02" db="EMBL/GenBank/DDBJ databases">
        <title>Complete sequence of chromosome of Singulisphaera acidiphila DSM 18658.</title>
        <authorList>
            <consortium name="US DOE Joint Genome Institute (JGI-PGF)"/>
            <person name="Lucas S."/>
            <person name="Copeland A."/>
            <person name="Lapidus A."/>
            <person name="Glavina del Rio T."/>
            <person name="Dalin E."/>
            <person name="Tice H."/>
            <person name="Bruce D."/>
            <person name="Goodwin L."/>
            <person name="Pitluck S."/>
            <person name="Peters L."/>
            <person name="Ovchinnikova G."/>
            <person name="Chertkov O."/>
            <person name="Kyrpides N."/>
            <person name="Mavromatis K."/>
            <person name="Ivanova N."/>
            <person name="Brettin T."/>
            <person name="Detter J.C."/>
            <person name="Han C."/>
            <person name="Larimer F."/>
            <person name="Land M."/>
            <person name="Hauser L."/>
            <person name="Markowitz V."/>
            <person name="Cheng J.-F."/>
            <person name="Hugenholtz P."/>
            <person name="Woyke T."/>
            <person name="Wu D."/>
            <person name="Tindall B."/>
            <person name="Pomrenke H."/>
            <person name="Brambilla E."/>
            <person name="Klenk H.-P."/>
            <person name="Eisen J.A."/>
        </authorList>
    </citation>
    <scope>NUCLEOTIDE SEQUENCE [LARGE SCALE GENOMIC DNA]</scope>
    <source>
        <strain evidence="2">ATCC BAA-1392 / DSM 18658 / VKM B-2454 / MOB10</strain>
    </source>
</reference>
<proteinExistence type="predicted"/>
<dbReference type="HOGENOM" id="CLU_183052_0_0_0"/>
<accession>L0DJ30</accession>
<name>L0DJ30_SINAD</name>
<evidence type="ECO:0000313" key="1">
    <source>
        <dbReference type="EMBL" id="AGA29277.1"/>
    </source>
</evidence>
<dbReference type="OrthoDB" id="286017at2"/>
<keyword evidence="2" id="KW-1185">Reference proteome</keyword>
<dbReference type="KEGG" id="saci:Sinac_5125"/>
<dbReference type="AlphaFoldDB" id="L0DJ30"/>
<gene>
    <name evidence="1" type="ordered locus">Sinac_5125</name>
</gene>
<dbReference type="EMBL" id="CP003364">
    <property type="protein sequence ID" value="AGA29277.1"/>
    <property type="molecule type" value="Genomic_DNA"/>
</dbReference>
<sequence>MTDLSTSSAQPSSDLLPSELVQLRDLVQAQPAGVRAELEPLLDDVLEHALFRGRVLSVARDALERLRLDLNMALFDLDATRREREALRDLLGERN</sequence>
<dbReference type="RefSeq" id="WP_015248381.1">
    <property type="nucleotide sequence ID" value="NC_019892.1"/>
</dbReference>
<evidence type="ECO:0000313" key="2">
    <source>
        <dbReference type="Proteomes" id="UP000010798"/>
    </source>
</evidence>
<organism evidence="1 2">
    <name type="scientific">Singulisphaera acidiphila (strain ATCC BAA-1392 / DSM 18658 / VKM B-2454 / MOB10)</name>
    <dbReference type="NCBI Taxonomy" id="886293"/>
    <lineage>
        <taxon>Bacteria</taxon>
        <taxon>Pseudomonadati</taxon>
        <taxon>Planctomycetota</taxon>
        <taxon>Planctomycetia</taxon>
        <taxon>Isosphaerales</taxon>
        <taxon>Isosphaeraceae</taxon>
        <taxon>Singulisphaera</taxon>
    </lineage>
</organism>
<dbReference type="eggNOG" id="ENOG50331DI">
    <property type="taxonomic scope" value="Bacteria"/>
</dbReference>
<protein>
    <submittedName>
        <fullName evidence="1">Uncharacterized protein</fullName>
    </submittedName>
</protein>
<dbReference type="Proteomes" id="UP000010798">
    <property type="component" value="Chromosome"/>
</dbReference>